<evidence type="ECO:0000313" key="2">
    <source>
        <dbReference type="EMBL" id="KAE8927246.1"/>
    </source>
</evidence>
<proteinExistence type="predicted"/>
<keyword evidence="13" id="KW-1185">Reference proteome</keyword>
<dbReference type="Proteomes" id="UP000437068">
    <property type="component" value="Unassembled WGS sequence"/>
</dbReference>
<dbReference type="AlphaFoldDB" id="A0A6A3WG82"/>
<evidence type="ECO:0000313" key="19">
    <source>
        <dbReference type="Proteomes" id="UP000476176"/>
    </source>
</evidence>
<evidence type="ECO:0000313" key="6">
    <source>
        <dbReference type="EMBL" id="KAE9108784.1"/>
    </source>
</evidence>
<evidence type="ECO:0000313" key="16">
    <source>
        <dbReference type="Proteomes" id="UP000440732"/>
    </source>
</evidence>
<gene>
    <name evidence="10" type="ORF">PF001_g19729</name>
    <name evidence="9" type="ORF">PF002_g22859</name>
    <name evidence="8" type="ORF">PF004_g20642</name>
    <name evidence="7" type="ORF">PF005_g21649</name>
    <name evidence="6" type="ORF">PF006_g20805</name>
    <name evidence="5" type="ORF">PF007_g20606</name>
    <name evidence="11" type="ORF">PF008_g20983</name>
    <name evidence="2" type="ORF">PF009_g22585</name>
    <name evidence="4" type="ORF">PF010_g21124</name>
    <name evidence="3" type="ORF">PF011_g20366</name>
</gene>
<protein>
    <submittedName>
        <fullName evidence="7">Uncharacterized protein</fullName>
    </submittedName>
</protein>
<dbReference type="EMBL" id="QXGE01001633">
    <property type="protein sequence ID" value="KAE9290142.1"/>
    <property type="molecule type" value="Genomic_DNA"/>
</dbReference>
<evidence type="ECO:0000313" key="20">
    <source>
        <dbReference type="Proteomes" id="UP000486351"/>
    </source>
</evidence>
<feature type="compositionally biased region" description="Acidic residues" evidence="1">
    <location>
        <begin position="101"/>
        <end position="111"/>
    </location>
</feature>
<dbReference type="OrthoDB" id="129146at2759"/>
<evidence type="ECO:0000313" key="21">
    <source>
        <dbReference type="Proteomes" id="UP000488956"/>
    </source>
</evidence>
<comment type="caution">
    <text evidence="7">The sequence shown here is derived from an EMBL/GenBank/DDBJ whole genome shotgun (WGS) entry which is preliminary data.</text>
</comment>
<dbReference type="EMBL" id="QXGF01001883">
    <property type="protein sequence ID" value="KAE8927246.1"/>
    <property type="molecule type" value="Genomic_DNA"/>
</dbReference>
<evidence type="ECO:0000313" key="4">
    <source>
        <dbReference type="EMBL" id="KAE9083670.1"/>
    </source>
</evidence>
<dbReference type="Proteomes" id="UP000429523">
    <property type="component" value="Unassembled WGS sequence"/>
</dbReference>
<evidence type="ECO:0000313" key="18">
    <source>
        <dbReference type="Proteomes" id="UP000460718"/>
    </source>
</evidence>
<organism evidence="7 13">
    <name type="scientific">Phytophthora fragariae</name>
    <dbReference type="NCBI Taxonomy" id="53985"/>
    <lineage>
        <taxon>Eukaryota</taxon>
        <taxon>Sar</taxon>
        <taxon>Stramenopiles</taxon>
        <taxon>Oomycota</taxon>
        <taxon>Peronosporomycetes</taxon>
        <taxon>Peronosporales</taxon>
        <taxon>Peronosporaceae</taxon>
        <taxon>Phytophthora</taxon>
    </lineage>
</organism>
<dbReference type="Proteomes" id="UP000441208">
    <property type="component" value="Unassembled WGS sequence"/>
</dbReference>
<evidence type="ECO:0000313" key="9">
    <source>
        <dbReference type="EMBL" id="KAE9197054.1"/>
    </source>
</evidence>
<dbReference type="EMBL" id="QXGB01001865">
    <property type="protein sequence ID" value="KAE9184509.1"/>
    <property type="molecule type" value="Genomic_DNA"/>
</dbReference>
<dbReference type="Proteomes" id="UP000433483">
    <property type="component" value="Unassembled WGS sequence"/>
</dbReference>
<evidence type="ECO:0000313" key="8">
    <source>
        <dbReference type="EMBL" id="KAE9194727.1"/>
    </source>
</evidence>
<dbReference type="Proteomes" id="UP000460718">
    <property type="component" value="Unassembled WGS sequence"/>
</dbReference>
<dbReference type="EMBL" id="QXGC01001861">
    <property type="protein sequence ID" value="KAE9194727.1"/>
    <property type="molecule type" value="Genomic_DNA"/>
</dbReference>
<dbReference type="Proteomes" id="UP000440732">
    <property type="component" value="Unassembled WGS sequence"/>
</dbReference>
<evidence type="ECO:0000313" key="11">
    <source>
        <dbReference type="EMBL" id="KAE9308360.1"/>
    </source>
</evidence>
<reference evidence="12 13" key="1">
    <citation type="submission" date="2018-08" db="EMBL/GenBank/DDBJ databases">
        <title>Genomic investigation of the strawberry pathogen Phytophthora fragariae indicates pathogenicity is determined by transcriptional variation in three key races.</title>
        <authorList>
            <person name="Adams T.M."/>
            <person name="Armitage A.D."/>
            <person name="Sobczyk M.K."/>
            <person name="Bates H.J."/>
            <person name="Dunwell J.M."/>
            <person name="Nellist C.F."/>
            <person name="Harrison R.J."/>
        </authorList>
    </citation>
    <scope>NUCLEOTIDE SEQUENCE [LARGE SCALE GENOMIC DNA]</scope>
    <source>
        <strain evidence="10 14">A4</strain>
        <strain evidence="9 15">BC-1</strain>
        <strain evidence="8 19">BC-23</strain>
        <strain evidence="7 13">NOV-27</strain>
        <strain evidence="6 16">NOV-5</strain>
        <strain evidence="5 17">NOV-71</strain>
        <strain evidence="11 20">NOV-77</strain>
        <strain evidence="2 12">NOV-9</strain>
        <strain evidence="4 21">ONT-3</strain>
        <strain evidence="3 18">SCRP245</strain>
    </source>
</reference>
<dbReference type="EMBL" id="QXGA01001854">
    <property type="protein sequence ID" value="KAE9108784.1"/>
    <property type="molecule type" value="Genomic_DNA"/>
</dbReference>
<dbReference type="EMBL" id="QXGD01001896">
    <property type="protein sequence ID" value="KAE9197054.1"/>
    <property type="molecule type" value="Genomic_DNA"/>
</dbReference>
<evidence type="ECO:0000313" key="15">
    <source>
        <dbReference type="Proteomes" id="UP000440367"/>
    </source>
</evidence>
<accession>A0A6A3WG82</accession>
<evidence type="ECO:0000313" key="12">
    <source>
        <dbReference type="Proteomes" id="UP000429523"/>
    </source>
</evidence>
<evidence type="ECO:0000313" key="14">
    <source>
        <dbReference type="Proteomes" id="UP000437068"/>
    </source>
</evidence>
<evidence type="ECO:0000313" key="17">
    <source>
        <dbReference type="Proteomes" id="UP000441208"/>
    </source>
</evidence>
<dbReference type="Proteomes" id="UP000488956">
    <property type="component" value="Unassembled WGS sequence"/>
</dbReference>
<dbReference type="EMBL" id="QXFY01001839">
    <property type="protein sequence ID" value="KAE9308360.1"/>
    <property type="molecule type" value="Genomic_DNA"/>
</dbReference>
<evidence type="ECO:0000313" key="7">
    <source>
        <dbReference type="EMBL" id="KAE9184509.1"/>
    </source>
</evidence>
<dbReference type="Proteomes" id="UP000486351">
    <property type="component" value="Unassembled WGS sequence"/>
</dbReference>
<dbReference type="EMBL" id="QXFZ01001665">
    <property type="protein sequence ID" value="KAE9086850.1"/>
    <property type="molecule type" value="Genomic_DNA"/>
</dbReference>
<feature type="region of interest" description="Disordered" evidence="1">
    <location>
        <begin position="101"/>
        <end position="127"/>
    </location>
</feature>
<name>A0A6A3WG82_9STRA</name>
<dbReference type="Proteomes" id="UP000476176">
    <property type="component" value="Unassembled WGS sequence"/>
</dbReference>
<dbReference type="EMBL" id="QXFW01001811">
    <property type="protein sequence ID" value="KAE8985495.1"/>
    <property type="molecule type" value="Genomic_DNA"/>
</dbReference>
<evidence type="ECO:0000256" key="1">
    <source>
        <dbReference type="SAM" id="MobiDB-lite"/>
    </source>
</evidence>
<dbReference type="Proteomes" id="UP000440367">
    <property type="component" value="Unassembled WGS sequence"/>
</dbReference>
<evidence type="ECO:0000313" key="3">
    <source>
        <dbReference type="EMBL" id="KAE8985495.1"/>
    </source>
</evidence>
<sequence length="219" mass="24917">MVEEYQHSYMTKEKGGLKSSAAVMLTALRDMEKYPSVAEDSGTYERQAKYLATRTVNAFTGATEWPHQLMAYALAGHKSYVSSDTFWYVFPRQLLSYIEGEDDDAEEDSEDNWSSPSEGDDETRTNECARKGDQDQVEYNADSCEEEFDRESEVSIQIRLERLITSSMEELRPGKSSSGNPQKAGARMFTAGDKVFFVSQAESYRHRGSWFEAYSPVEF</sequence>
<evidence type="ECO:0000313" key="5">
    <source>
        <dbReference type="EMBL" id="KAE9086850.1"/>
    </source>
</evidence>
<evidence type="ECO:0000313" key="10">
    <source>
        <dbReference type="EMBL" id="KAE9290142.1"/>
    </source>
</evidence>
<dbReference type="EMBL" id="QXFX01001867">
    <property type="protein sequence ID" value="KAE9083670.1"/>
    <property type="molecule type" value="Genomic_DNA"/>
</dbReference>
<evidence type="ECO:0000313" key="13">
    <source>
        <dbReference type="Proteomes" id="UP000433483"/>
    </source>
</evidence>